<sequence length="198" mass="23215">DSYRNTGKPRYTKGTTGGWDVATITQWNFSGFQVHPPTRIQRYNGKYSSSRQISFAHAQSTERYLPRKRFLSLPIELRSDIYFYLLIVDPSMDAPDDLNKPLDKVLCLQILHVNRQIREEALHILLHKNVWIHFQIRAITVPKHVSYHIYRLGDSGRYAQPHIPISGFLGEKVKQRLVVDVKITQRSEFVDKRRRDSQ</sequence>
<name>A0A1J9R9K1_9EURO</name>
<accession>A0A1J9R9K1</accession>
<reference evidence="1 2" key="1">
    <citation type="submission" date="2015-08" db="EMBL/GenBank/DDBJ databases">
        <title>Emmonsia species relationships and genome sequence.</title>
        <authorList>
            <person name="Cuomo C.A."/>
            <person name="Schwartz I.S."/>
            <person name="Kenyon C."/>
            <person name="De Hoog G.S."/>
            <person name="Govender N.P."/>
            <person name="Botha A."/>
            <person name="Moreno L."/>
            <person name="De Vries M."/>
            <person name="Munoz J.F."/>
            <person name="Stielow J.B."/>
        </authorList>
    </citation>
    <scope>NUCLEOTIDE SEQUENCE [LARGE SCALE GENOMIC DNA]</scope>
    <source>
        <strain evidence="1 2">EI222</strain>
    </source>
</reference>
<evidence type="ECO:0000313" key="2">
    <source>
        <dbReference type="Proteomes" id="UP000242791"/>
    </source>
</evidence>
<organism evidence="1 2">
    <name type="scientific">Blastomyces percursus</name>
    <dbReference type="NCBI Taxonomy" id="1658174"/>
    <lineage>
        <taxon>Eukaryota</taxon>
        <taxon>Fungi</taxon>
        <taxon>Dikarya</taxon>
        <taxon>Ascomycota</taxon>
        <taxon>Pezizomycotina</taxon>
        <taxon>Eurotiomycetes</taxon>
        <taxon>Eurotiomycetidae</taxon>
        <taxon>Onygenales</taxon>
        <taxon>Ajellomycetaceae</taxon>
        <taxon>Blastomyces</taxon>
    </lineage>
</organism>
<keyword evidence="2" id="KW-1185">Reference proteome</keyword>
<comment type="caution">
    <text evidence="1">The sequence shown here is derived from an EMBL/GenBank/DDBJ whole genome shotgun (WGS) entry which is preliminary data.</text>
</comment>
<dbReference type="VEuPathDB" id="FungiDB:ACJ73_03980"/>
<dbReference type="OrthoDB" id="2951834at2759"/>
<protein>
    <submittedName>
        <fullName evidence="1">Uncharacterized protein</fullName>
    </submittedName>
</protein>
<dbReference type="EMBL" id="LGTZ01000515">
    <property type="protein sequence ID" value="OJD24660.1"/>
    <property type="molecule type" value="Genomic_DNA"/>
</dbReference>
<dbReference type="Proteomes" id="UP000242791">
    <property type="component" value="Unassembled WGS sequence"/>
</dbReference>
<proteinExistence type="predicted"/>
<gene>
    <name evidence="1" type="ORF">ACJ73_03980</name>
</gene>
<feature type="non-terminal residue" evidence="1">
    <location>
        <position position="1"/>
    </location>
</feature>
<dbReference type="AlphaFoldDB" id="A0A1J9R9K1"/>
<evidence type="ECO:0000313" key="1">
    <source>
        <dbReference type="EMBL" id="OJD24660.1"/>
    </source>
</evidence>